<keyword evidence="2" id="KW-1185">Reference proteome</keyword>
<sequence length="56" mass="6662">MLTGFYIFNYDWYVIIEDYTGIDFDALTEANPSSYFKFLCWIKFIKCKIGERIGSN</sequence>
<dbReference type="RefSeq" id="WP_170917398.1">
    <property type="nucleotide sequence ID" value="NZ_FUZT01000006.1"/>
</dbReference>
<evidence type="ECO:0000313" key="1">
    <source>
        <dbReference type="EMBL" id="SKC72020.1"/>
    </source>
</evidence>
<protein>
    <submittedName>
        <fullName evidence="1">Uncharacterized protein</fullName>
    </submittedName>
</protein>
<dbReference type="AlphaFoldDB" id="A0A1T5L7V0"/>
<reference evidence="1 2" key="1">
    <citation type="submission" date="2017-02" db="EMBL/GenBank/DDBJ databases">
        <authorList>
            <person name="Peterson S.W."/>
        </authorList>
    </citation>
    <scope>NUCLEOTIDE SEQUENCE [LARGE SCALE GENOMIC DNA]</scope>
    <source>
        <strain evidence="1 2">M1</strain>
    </source>
</reference>
<dbReference type="Proteomes" id="UP000190285">
    <property type="component" value="Unassembled WGS sequence"/>
</dbReference>
<dbReference type="EMBL" id="FUZT01000006">
    <property type="protein sequence ID" value="SKC72020.1"/>
    <property type="molecule type" value="Genomic_DNA"/>
</dbReference>
<evidence type="ECO:0000313" key="2">
    <source>
        <dbReference type="Proteomes" id="UP000190285"/>
    </source>
</evidence>
<gene>
    <name evidence="1" type="ORF">SAMN02194393_02550</name>
</gene>
<organism evidence="1 2">
    <name type="scientific">Maledivibacter halophilus</name>
    <dbReference type="NCBI Taxonomy" id="36842"/>
    <lineage>
        <taxon>Bacteria</taxon>
        <taxon>Bacillati</taxon>
        <taxon>Bacillota</taxon>
        <taxon>Clostridia</taxon>
        <taxon>Peptostreptococcales</taxon>
        <taxon>Caminicellaceae</taxon>
        <taxon>Maledivibacter</taxon>
    </lineage>
</organism>
<name>A0A1T5L7V0_9FIRM</name>
<accession>A0A1T5L7V0</accession>
<proteinExistence type="predicted"/>
<dbReference type="STRING" id="36842.SAMN02194393_02550"/>